<evidence type="ECO:0000256" key="1">
    <source>
        <dbReference type="SAM" id="Phobius"/>
    </source>
</evidence>
<gene>
    <name evidence="2" type="ORF">DVH24_021367</name>
</gene>
<feature type="transmembrane region" description="Helical" evidence="1">
    <location>
        <begin position="105"/>
        <end position="125"/>
    </location>
</feature>
<dbReference type="AlphaFoldDB" id="A0A498JWK6"/>
<name>A0A498JWK6_MALDO</name>
<keyword evidence="1" id="KW-0472">Membrane</keyword>
<organism evidence="2 3">
    <name type="scientific">Malus domestica</name>
    <name type="common">Apple</name>
    <name type="synonym">Pyrus malus</name>
    <dbReference type="NCBI Taxonomy" id="3750"/>
    <lineage>
        <taxon>Eukaryota</taxon>
        <taxon>Viridiplantae</taxon>
        <taxon>Streptophyta</taxon>
        <taxon>Embryophyta</taxon>
        <taxon>Tracheophyta</taxon>
        <taxon>Spermatophyta</taxon>
        <taxon>Magnoliopsida</taxon>
        <taxon>eudicotyledons</taxon>
        <taxon>Gunneridae</taxon>
        <taxon>Pentapetalae</taxon>
        <taxon>rosids</taxon>
        <taxon>fabids</taxon>
        <taxon>Rosales</taxon>
        <taxon>Rosaceae</taxon>
        <taxon>Amygdaloideae</taxon>
        <taxon>Maleae</taxon>
        <taxon>Malus</taxon>
    </lineage>
</organism>
<dbReference type="STRING" id="3750.A0A498JWK6"/>
<keyword evidence="1" id="KW-1133">Transmembrane helix</keyword>
<evidence type="ECO:0000313" key="3">
    <source>
        <dbReference type="Proteomes" id="UP000290289"/>
    </source>
</evidence>
<feature type="transmembrane region" description="Helical" evidence="1">
    <location>
        <begin position="58"/>
        <end position="85"/>
    </location>
</feature>
<comment type="caution">
    <text evidence="2">The sequence shown here is derived from an EMBL/GenBank/DDBJ whole genome shotgun (WGS) entry which is preliminary data.</text>
</comment>
<reference evidence="2 3" key="1">
    <citation type="submission" date="2018-10" db="EMBL/GenBank/DDBJ databases">
        <title>A high-quality apple genome assembly.</title>
        <authorList>
            <person name="Hu J."/>
        </authorList>
    </citation>
    <scope>NUCLEOTIDE SEQUENCE [LARGE SCALE GENOMIC DNA]</scope>
    <source>
        <strain evidence="3">cv. HFTH1</strain>
        <tissue evidence="2">Young leaf</tissue>
    </source>
</reference>
<dbReference type="EMBL" id="RDQH01000331">
    <property type="protein sequence ID" value="RXH99565.1"/>
    <property type="molecule type" value="Genomic_DNA"/>
</dbReference>
<proteinExistence type="predicted"/>
<accession>A0A498JWK6</accession>
<protein>
    <submittedName>
        <fullName evidence="2">Uncharacterized protein</fullName>
    </submittedName>
</protein>
<keyword evidence="3" id="KW-1185">Reference proteome</keyword>
<keyword evidence="1" id="KW-0812">Transmembrane</keyword>
<evidence type="ECO:0000313" key="2">
    <source>
        <dbReference type="EMBL" id="RXH99565.1"/>
    </source>
</evidence>
<dbReference type="Proteomes" id="UP000290289">
    <property type="component" value="Chromosome 5"/>
</dbReference>
<sequence length="158" mass="17452">MPPPDQGYTLLKASSLPRGMTRDMGLELRLLVGLKPRFVTQLWCCEVAKSTLELECNAYLVVLLRFGCANLAVALFGLLVVLGLLAWYLSEKIKVFDHRGHSTKLCIVFLPLLYAALVGMSRVMITESLAGRLCQRSCRNCHSFDLLLAILTSPKPAG</sequence>